<dbReference type="HOGENOM" id="CLU_004005_0_0_0"/>
<dbReference type="GO" id="GO:0006508">
    <property type="term" value="P:proteolysis"/>
    <property type="evidence" value="ECO:0007669"/>
    <property type="project" value="UniProtKB-KW"/>
</dbReference>
<dbReference type="EMBL" id="CP002482">
    <property type="protein sequence ID" value="ADW71082.1"/>
    <property type="molecule type" value="Genomic_DNA"/>
</dbReference>
<keyword evidence="4" id="KW-0378">Hydrolase</keyword>
<dbReference type="PROSITE" id="PS51695">
    <property type="entry name" value="SEDOLISIN"/>
    <property type="match status" value="1"/>
</dbReference>
<keyword evidence="8" id="KW-0732">Signal</keyword>
<keyword evidence="6" id="KW-0106">Calcium</keyword>
<evidence type="ECO:0000256" key="8">
    <source>
        <dbReference type="SAM" id="SignalP"/>
    </source>
</evidence>
<dbReference type="InterPro" id="IPR015366">
    <property type="entry name" value="S53_propep"/>
</dbReference>
<dbReference type="InterPro" id="IPR050819">
    <property type="entry name" value="Tripeptidyl-peptidase_I"/>
</dbReference>
<feature type="signal peptide" evidence="8">
    <location>
        <begin position="1"/>
        <end position="29"/>
    </location>
</feature>
<keyword evidence="3" id="KW-0479">Metal-binding</keyword>
<evidence type="ECO:0000259" key="9">
    <source>
        <dbReference type="PROSITE" id="PS51695"/>
    </source>
</evidence>
<dbReference type="PANTHER" id="PTHR14218">
    <property type="entry name" value="PROTEASE S8 TRIPEPTIDYL PEPTIDASE I CLN2"/>
    <property type="match status" value="1"/>
</dbReference>
<evidence type="ECO:0000256" key="7">
    <source>
        <dbReference type="ARBA" id="ARBA00023145"/>
    </source>
</evidence>
<reference evidence="11" key="1">
    <citation type="submission" date="2011-01" db="EMBL/GenBank/DDBJ databases">
        <title>Complete sequence of plasmid2 of Acidobacterium sp. MP5ACTX9.</title>
        <authorList>
            <consortium name="US DOE Joint Genome Institute"/>
            <person name="Lucas S."/>
            <person name="Copeland A."/>
            <person name="Lapidus A."/>
            <person name="Cheng J.-F."/>
            <person name="Goodwin L."/>
            <person name="Pitluck S."/>
            <person name="Teshima H."/>
            <person name="Detter J.C."/>
            <person name="Han C."/>
            <person name="Tapia R."/>
            <person name="Land M."/>
            <person name="Hauser L."/>
            <person name="Kyrpides N."/>
            <person name="Ivanova N."/>
            <person name="Ovchinnikova G."/>
            <person name="Pagani I."/>
            <person name="Rawat S.R."/>
            <person name="Mannisto M."/>
            <person name="Haggblom M.M."/>
            <person name="Woyke T."/>
        </authorList>
    </citation>
    <scope>NUCLEOTIDE SEQUENCE [LARGE SCALE GENOMIC DNA]</scope>
    <source>
        <strain evidence="11">MP5ACTX9</strain>
        <plasmid evidence="11">Plasmid pACIX902</plasmid>
    </source>
</reference>
<sequence length="1494" mass="150974">MRRLTSLKLMSSHAAVLLTAALLPAAAVSQVKPLITKKIDANSRASLTHSIPAPVSKATDLGRVSSNLPMKDMLLTLQPSDTQKASLEAFLGDVQNPSSLNFHKFLSPFDFGIAYGPAQADIDTVSAWLTSQGFQVEGIAASHTWIRFSGTAATVETAFGTQMHNYQADGVKRISNSTELTIPSALAPVVSSVLSLNNFEKRSFHTPVNSVTRNSAGKLMRAATTQAQPAVSNADGTVVPAFTSQSQPEQNLLAPGDFAKIYNTSSIVANGNNGTGVSIAIVGRSDISLSDVETFRTLFKLPYNDPTFINANADPGVVVGDDEEAILDVEWSGAVAPMAQIKYVIGGSTATTDGVDISAAYIVDNKIAPIMSLSFGECEQALAPAELLFYNNLWQQASAEGISVLVSAGDNGSSACLAQNTHFATSLGFGVSGLASTPYNTAVGGTEFNDPTPDTFWTPTINADQSSAKGYVPEYVWNETCNTAAPTTTSNCYFQQAASAPAFAGSGGASTCSTHGTSPSILTGLYACTSGYAKPSWQTGLGVPADSQRDVPDVSLAAAGGHDGFLLCYNGSCQYTTNSDGSFSLTQASVIGGTSASAPSMAGILALVEQKNGQYQGLANYKLYALANAQTSTCNSSTQTDPTQSSACVFHDITEGSNTMTCTGTTAGCTVAVPGTTTYKQLSGWAATPGYDLATGLGTINAANLVSAWGNISQTATTTSLTLSSTTITHGSPVIVASTVTPASGTGTPSGSLLLVATGTTSTPGPVLASALTAGALNASVSSLPGGTYALTAQYGGDAAFTASTSSAVNVTIAPESSAMTVATLVKSRFFVLGRQPIVSGTSVGLDANWFISIGMAGKSGAGIPTGSVNITQGTSVIGSFPLDKTGAIYITCGPYTSCDYPIGTYTFTATYSGDSSFSAITQTFPFAITKGTANYSVSADRQIVTTGTPVTATVYIGYDPAVLPTGTVSLYRDDTKAVLGTGTINASGNAVITFNAPVGSYGADASWTGDTNYTAGIASSYPDMTVTAPAGIVTTSALKVSAATSSLGKQTSFAVSITPASKDSSGAVPTGTVTLYSKEEGQISAAVPVTGSAVTLFVQWPIAGTETVYAVYSGDTKYSTSTSALSAVAVSQATPSLSLTTLAPYVAVGGRDSITAVLTSAVSSTSAQTPTGTIQFFDALNGAASTTLGTPQAINGGNGGVILSTLAPVLASGSHVITAVYSGDTNWTTATSTTSVTIVSTTANFIFTGPKGLTITAGQSGTLALSTSSILGFSTPAAITCGGTLPEGFSCGTSTITPGTAGTLAVTSTAPGTVIAAFINGHDVLPWKVPGAVTLAGLALFLMPRRRRFTSLVALLLAASFAVLNLSGCGGAGTPATSQLSITSTNTKVASGSPAVFNALVSGGSNPTGTITFSDAGTVIGTSPVTNGVALFSTSTLSVGTHAITASYAGDNNNAASKSSDTLNQTVTGTFSLTVNATAGAVIHTTTVPVTLQ</sequence>
<dbReference type="SUPFAM" id="SSF54897">
    <property type="entry name" value="Protease propeptides/inhibitors"/>
    <property type="match status" value="1"/>
</dbReference>
<dbReference type="Pfam" id="PF09286">
    <property type="entry name" value="Pro-kuma_activ"/>
    <property type="match status" value="1"/>
</dbReference>
<keyword evidence="11" id="KW-1185">Reference proteome</keyword>
<proteinExistence type="predicted"/>
<dbReference type="SUPFAM" id="SSF52743">
    <property type="entry name" value="Subtilisin-like"/>
    <property type="match status" value="1"/>
</dbReference>
<keyword evidence="2" id="KW-0645">Protease</keyword>
<dbReference type="Gene3D" id="3.40.50.200">
    <property type="entry name" value="Peptidase S8/S53 domain"/>
    <property type="match status" value="1"/>
</dbReference>
<comment type="cofactor">
    <cofactor evidence="1">
        <name>Ca(2+)</name>
        <dbReference type="ChEBI" id="CHEBI:29108"/>
    </cofactor>
</comment>
<dbReference type="CDD" id="cd11377">
    <property type="entry name" value="Pro-peptidase_S53"/>
    <property type="match status" value="1"/>
</dbReference>
<organism evidence="11">
    <name type="scientific">Granulicella tundricola (strain ATCC BAA-1859 / DSM 23138 / MP5ACTX9)</name>
    <dbReference type="NCBI Taxonomy" id="1198114"/>
    <lineage>
        <taxon>Bacteria</taxon>
        <taxon>Pseudomonadati</taxon>
        <taxon>Acidobacteriota</taxon>
        <taxon>Terriglobia</taxon>
        <taxon>Terriglobales</taxon>
        <taxon>Acidobacteriaceae</taxon>
        <taxon>Granulicella</taxon>
    </lineage>
</organism>
<dbReference type="GO" id="GO:0008240">
    <property type="term" value="F:tripeptidyl-peptidase activity"/>
    <property type="evidence" value="ECO:0007669"/>
    <property type="project" value="TreeGrafter"/>
</dbReference>
<evidence type="ECO:0000256" key="6">
    <source>
        <dbReference type="ARBA" id="ARBA00022837"/>
    </source>
</evidence>
<dbReference type="InterPro" id="IPR032109">
    <property type="entry name" value="Big_3_5"/>
</dbReference>
<evidence type="ECO:0000256" key="1">
    <source>
        <dbReference type="ARBA" id="ARBA00001913"/>
    </source>
</evidence>
<evidence type="ECO:0000313" key="10">
    <source>
        <dbReference type="EMBL" id="ADW71082.1"/>
    </source>
</evidence>
<dbReference type="Gene3D" id="2.60.40.10">
    <property type="entry name" value="Immunoglobulins"/>
    <property type="match status" value="6"/>
</dbReference>
<feature type="chain" id="PRO_5003230297" evidence="8">
    <location>
        <begin position="30"/>
        <end position="1494"/>
    </location>
</feature>
<dbReference type="InterPro" id="IPR013783">
    <property type="entry name" value="Ig-like_fold"/>
</dbReference>
<dbReference type="Pfam" id="PF16640">
    <property type="entry name" value="Big_3_5"/>
    <property type="match status" value="6"/>
</dbReference>
<accession>E8X6X3</accession>
<evidence type="ECO:0000256" key="3">
    <source>
        <dbReference type="ARBA" id="ARBA00022723"/>
    </source>
</evidence>
<dbReference type="GO" id="GO:0004252">
    <property type="term" value="F:serine-type endopeptidase activity"/>
    <property type="evidence" value="ECO:0007669"/>
    <property type="project" value="InterPro"/>
</dbReference>
<dbReference type="OrthoDB" id="127592at2"/>
<dbReference type="PANTHER" id="PTHR14218:SF15">
    <property type="entry name" value="TRIPEPTIDYL-PEPTIDASE 1"/>
    <property type="match status" value="1"/>
</dbReference>
<dbReference type="KEGG" id="acm:AciX9_3796"/>
<dbReference type="InterPro" id="IPR023828">
    <property type="entry name" value="Peptidase_S8_Ser-AS"/>
</dbReference>
<dbReference type="SMART" id="SM00944">
    <property type="entry name" value="Pro-kuma_activ"/>
    <property type="match status" value="1"/>
</dbReference>
<keyword evidence="10" id="KW-0614">Plasmid</keyword>
<name>E8X6X3_GRATM</name>
<dbReference type="Proteomes" id="UP000000343">
    <property type="component" value="Plasmid pACIX902"/>
</dbReference>
<feature type="domain" description="Peptidase S53" evidence="9">
    <location>
        <begin position="252"/>
        <end position="712"/>
    </location>
</feature>
<protein>
    <submittedName>
        <fullName evidence="10">Peptidase S53 propeptide</fullName>
    </submittedName>
</protein>
<keyword evidence="7" id="KW-0865">Zymogen</keyword>
<dbReference type="CDD" id="cd04056">
    <property type="entry name" value="Peptidases_S53"/>
    <property type="match status" value="1"/>
</dbReference>
<evidence type="ECO:0000256" key="2">
    <source>
        <dbReference type="ARBA" id="ARBA00022670"/>
    </source>
</evidence>
<dbReference type="PROSITE" id="PS00138">
    <property type="entry name" value="SUBTILASE_SER"/>
    <property type="match status" value="1"/>
</dbReference>
<dbReference type="InterPro" id="IPR030400">
    <property type="entry name" value="Sedolisin_dom"/>
</dbReference>
<evidence type="ECO:0000256" key="4">
    <source>
        <dbReference type="ARBA" id="ARBA00022801"/>
    </source>
</evidence>
<keyword evidence="5" id="KW-0720">Serine protease</keyword>
<dbReference type="InterPro" id="IPR036852">
    <property type="entry name" value="Peptidase_S8/S53_dom_sf"/>
</dbReference>
<evidence type="ECO:0000256" key="5">
    <source>
        <dbReference type="ARBA" id="ARBA00022825"/>
    </source>
</evidence>
<gene>
    <name evidence="10" type="ordered locus">AciX9_3796</name>
</gene>
<geneLocation type="plasmid" evidence="10 11">
    <name>pACIX902</name>
</geneLocation>
<dbReference type="GO" id="GO:0046872">
    <property type="term" value="F:metal ion binding"/>
    <property type="evidence" value="ECO:0007669"/>
    <property type="project" value="UniProtKB-KW"/>
</dbReference>
<evidence type="ECO:0000313" key="11">
    <source>
        <dbReference type="Proteomes" id="UP000000343"/>
    </source>
</evidence>